<sequence length="188" mass="20495">MDSVMGDEDAFSSASTSPDQPMRPFSQASSDALASAVNKEVDELIAMASQSLPTTPPSSPLNEAKKKDGGARPSIFSLALVSKQLGNFWTSAKERMFGEDYWIPADSNEIAVFPADLFAAHPRMLPSKSDKEVIFSVCQGSVKNQPNMSLYHVTFAFTNEEGQTQTLSIFRSNDIQEAIDLYQSCHAC</sequence>
<feature type="region of interest" description="Disordered" evidence="1">
    <location>
        <begin position="1"/>
        <end position="34"/>
    </location>
</feature>
<feature type="region of interest" description="Disordered" evidence="1">
    <location>
        <begin position="47"/>
        <end position="68"/>
    </location>
</feature>
<accession>A0A914X3D3</accession>
<proteinExistence type="predicted"/>
<organism evidence="2 3">
    <name type="scientific">Plectus sambesii</name>
    <dbReference type="NCBI Taxonomy" id="2011161"/>
    <lineage>
        <taxon>Eukaryota</taxon>
        <taxon>Metazoa</taxon>
        <taxon>Ecdysozoa</taxon>
        <taxon>Nematoda</taxon>
        <taxon>Chromadorea</taxon>
        <taxon>Plectida</taxon>
        <taxon>Plectina</taxon>
        <taxon>Plectoidea</taxon>
        <taxon>Plectidae</taxon>
        <taxon>Plectus</taxon>
    </lineage>
</organism>
<keyword evidence="2" id="KW-1185">Reference proteome</keyword>
<feature type="compositionally biased region" description="Acidic residues" evidence="1">
    <location>
        <begin position="1"/>
        <end position="10"/>
    </location>
</feature>
<reference evidence="3" key="1">
    <citation type="submission" date="2022-11" db="UniProtKB">
        <authorList>
            <consortium name="WormBaseParasite"/>
        </authorList>
    </citation>
    <scope>IDENTIFICATION</scope>
</reference>
<name>A0A914X3D3_9BILA</name>
<dbReference type="Proteomes" id="UP000887566">
    <property type="component" value="Unplaced"/>
</dbReference>
<protein>
    <submittedName>
        <fullName evidence="3">Tumor suppressor p53</fullName>
    </submittedName>
</protein>
<dbReference type="WBParaSite" id="PSAMB.scaffold5866size17248.g27453.t1">
    <property type="protein sequence ID" value="PSAMB.scaffold5866size17248.g27453.t1"/>
    <property type="gene ID" value="PSAMB.scaffold5866size17248.g27453"/>
</dbReference>
<evidence type="ECO:0000256" key="1">
    <source>
        <dbReference type="SAM" id="MobiDB-lite"/>
    </source>
</evidence>
<evidence type="ECO:0000313" key="2">
    <source>
        <dbReference type="Proteomes" id="UP000887566"/>
    </source>
</evidence>
<evidence type="ECO:0000313" key="3">
    <source>
        <dbReference type="WBParaSite" id="PSAMB.scaffold5866size17248.g27453.t1"/>
    </source>
</evidence>
<dbReference type="AlphaFoldDB" id="A0A914X3D3"/>